<evidence type="ECO:0000256" key="5">
    <source>
        <dbReference type="ARBA" id="ARBA00022692"/>
    </source>
</evidence>
<name>A0A5J4Z2Q3_PORPP</name>
<dbReference type="Proteomes" id="UP000324585">
    <property type="component" value="Unassembled WGS sequence"/>
</dbReference>
<reference evidence="10" key="1">
    <citation type="journal article" date="2019" name="Nat. Commun.">
        <title>Expansion of phycobilisome linker gene families in mesophilic red algae.</title>
        <authorList>
            <person name="Lee J."/>
            <person name="Kim D."/>
            <person name="Bhattacharya D."/>
            <person name="Yoon H.S."/>
        </authorList>
    </citation>
    <scope>NUCLEOTIDE SEQUENCE [LARGE SCALE GENOMIC DNA]</scope>
    <source>
        <strain evidence="10">CCMP 1328</strain>
    </source>
</reference>
<evidence type="ECO:0000313" key="9">
    <source>
        <dbReference type="EMBL" id="KAA8497193.1"/>
    </source>
</evidence>
<protein>
    <submittedName>
        <fullName evidence="9">Tyrosine-specific transport protein</fullName>
    </submittedName>
</protein>
<feature type="transmembrane region" description="Helical" evidence="8">
    <location>
        <begin position="413"/>
        <end position="432"/>
    </location>
</feature>
<dbReference type="EMBL" id="VRMN01000002">
    <property type="protein sequence ID" value="KAA8497193.1"/>
    <property type="molecule type" value="Genomic_DNA"/>
</dbReference>
<evidence type="ECO:0000256" key="2">
    <source>
        <dbReference type="ARBA" id="ARBA00022448"/>
    </source>
</evidence>
<keyword evidence="10" id="KW-1185">Reference proteome</keyword>
<evidence type="ECO:0000256" key="4">
    <source>
        <dbReference type="ARBA" id="ARBA00022519"/>
    </source>
</evidence>
<feature type="transmembrane region" description="Helical" evidence="8">
    <location>
        <begin position="182"/>
        <end position="204"/>
    </location>
</feature>
<dbReference type="PANTHER" id="PTHR32195:SF24">
    <property type="entry name" value="TRYPTOPHAN OR TYROSINE TRANSPORTER PROTEIN"/>
    <property type="match status" value="1"/>
</dbReference>
<dbReference type="GO" id="GO:0003333">
    <property type="term" value="P:amino acid transmembrane transport"/>
    <property type="evidence" value="ECO:0007669"/>
    <property type="project" value="InterPro"/>
</dbReference>
<evidence type="ECO:0000256" key="7">
    <source>
        <dbReference type="ARBA" id="ARBA00023136"/>
    </source>
</evidence>
<evidence type="ECO:0000256" key="1">
    <source>
        <dbReference type="ARBA" id="ARBA00004429"/>
    </source>
</evidence>
<keyword evidence="7 8" id="KW-0472">Membrane</keyword>
<dbReference type="Gene3D" id="1.20.1740.10">
    <property type="entry name" value="Amino acid/polyamine transporter I"/>
    <property type="match status" value="1"/>
</dbReference>
<evidence type="ECO:0000256" key="8">
    <source>
        <dbReference type="SAM" id="Phobius"/>
    </source>
</evidence>
<keyword evidence="2" id="KW-0813">Transport</keyword>
<feature type="transmembrane region" description="Helical" evidence="8">
    <location>
        <begin position="279"/>
        <end position="301"/>
    </location>
</feature>
<evidence type="ECO:0000256" key="6">
    <source>
        <dbReference type="ARBA" id="ARBA00022989"/>
    </source>
</evidence>
<comment type="caution">
    <text evidence="9">The sequence shown here is derived from an EMBL/GenBank/DDBJ whole genome shotgun (WGS) entry which is preliminary data.</text>
</comment>
<gene>
    <name evidence="9" type="ORF">FVE85_0922</name>
</gene>
<feature type="transmembrane region" description="Helical" evidence="8">
    <location>
        <begin position="216"/>
        <end position="235"/>
    </location>
</feature>
<proteinExistence type="predicted"/>
<evidence type="ECO:0000256" key="3">
    <source>
        <dbReference type="ARBA" id="ARBA00022475"/>
    </source>
</evidence>
<dbReference type="OMA" id="PHIHQVN"/>
<feature type="transmembrane region" description="Helical" evidence="8">
    <location>
        <begin position="313"/>
        <end position="337"/>
    </location>
</feature>
<organism evidence="9 10">
    <name type="scientific">Porphyridium purpureum</name>
    <name type="common">Red alga</name>
    <name type="synonym">Porphyridium cruentum</name>
    <dbReference type="NCBI Taxonomy" id="35688"/>
    <lineage>
        <taxon>Eukaryota</taxon>
        <taxon>Rhodophyta</taxon>
        <taxon>Bangiophyceae</taxon>
        <taxon>Porphyridiales</taxon>
        <taxon>Porphyridiaceae</taxon>
        <taxon>Porphyridium</taxon>
    </lineage>
</organism>
<keyword evidence="5 8" id="KW-0812">Transmembrane</keyword>
<dbReference type="AlphaFoldDB" id="A0A5J4Z2Q3"/>
<feature type="transmembrane region" description="Helical" evidence="8">
    <location>
        <begin position="367"/>
        <end position="392"/>
    </location>
</feature>
<comment type="subcellular location">
    <subcellularLocation>
        <location evidence="1">Cell inner membrane</location>
        <topology evidence="1">Multi-pass membrane protein</topology>
    </subcellularLocation>
</comment>
<feature type="transmembrane region" description="Helical" evidence="8">
    <location>
        <begin position="438"/>
        <end position="456"/>
    </location>
</feature>
<keyword evidence="4" id="KW-0997">Cell inner membrane</keyword>
<dbReference type="InterPro" id="IPR018227">
    <property type="entry name" value="Amino_acid_transport_2"/>
</dbReference>
<dbReference type="Pfam" id="PF03222">
    <property type="entry name" value="Trp_Tyr_perm"/>
    <property type="match status" value="1"/>
</dbReference>
<keyword evidence="6 8" id="KW-1133">Transmembrane helix</keyword>
<feature type="transmembrane region" description="Helical" evidence="8">
    <location>
        <begin position="247"/>
        <end position="267"/>
    </location>
</feature>
<feature type="transmembrane region" description="Helical" evidence="8">
    <location>
        <begin position="104"/>
        <end position="123"/>
    </location>
</feature>
<dbReference type="PANTHER" id="PTHR32195">
    <property type="entry name" value="OS07G0662800 PROTEIN"/>
    <property type="match status" value="1"/>
</dbReference>
<feature type="transmembrane region" description="Helical" evidence="8">
    <location>
        <begin position="143"/>
        <end position="161"/>
    </location>
</feature>
<accession>A0A5J4Z2Q3</accession>
<dbReference type="OrthoDB" id="5287at2759"/>
<dbReference type="GO" id="GO:0005886">
    <property type="term" value="C:plasma membrane"/>
    <property type="evidence" value="ECO:0007669"/>
    <property type="project" value="UniProtKB-SubCell"/>
</dbReference>
<keyword evidence="3" id="KW-1003">Cell membrane</keyword>
<sequence length="513" mass="54854">MAFQIVDTAPTCLIDGLSWRLTNRATCWYRGRPRGVESASTLPVRRTRQRSSSLLVRQAAPKNSGRIEDKKEERILEKVSAENGEPLAEGDEPAVDEAEAEPSLVAAISLVAGTMIGAGVLALPSVTWRAGFVPSTAALIGGWMYMTCAALLVAEASLYTMRKYERPSVSMLSMTDLFLGSIGGKISSAFYLFIMLALLIAYIAQAGGILAEGVHAPYWQGASAFTLGVGGFLYVANQDLVESTNNILVGVLVATFIALVSLVSPGVHPDYLAGTNWAAVIPALPTILVALVYHQIVPVICAQLKGDVVKVRYAIVLGTLLPLSMFIVWNAVILGTVSPDFLSQFLVSGETLDPLALLRKSGDQVGIAVSVFSEIAIVTSFIGFVFGIAEFLEDISNNVANETIRSALSSRPVQFSVLLPAMGFAITSPNLFFSAIDLTGTFGMTVLFGIIPATMVGKLRRQRKREEAEEASLSLVGNPGTMPELVPGGEFTLAFMIAVAVSIMANDIWHRIF</sequence>
<evidence type="ECO:0000313" key="10">
    <source>
        <dbReference type="Proteomes" id="UP000324585"/>
    </source>
</evidence>